<reference evidence="2 3" key="2">
    <citation type="journal article" date="2013" name="Plant Cell Physiol.">
        <title>Rice Annotation Project Database (RAP-DB): an integrative and interactive database for rice genomics.</title>
        <authorList>
            <person name="Sakai H."/>
            <person name="Lee S.S."/>
            <person name="Tanaka T."/>
            <person name="Numa H."/>
            <person name="Kim J."/>
            <person name="Kawahara Y."/>
            <person name="Wakimoto H."/>
            <person name="Yang C.C."/>
            <person name="Iwamoto M."/>
            <person name="Abe T."/>
            <person name="Yamada Y."/>
            <person name="Muto A."/>
            <person name="Inokuchi H."/>
            <person name="Ikemura T."/>
            <person name="Matsumoto T."/>
            <person name="Sasaki T."/>
            <person name="Itoh T."/>
        </authorList>
    </citation>
    <scope>NUCLEOTIDE SEQUENCE [LARGE SCALE GENOMIC DNA]</scope>
    <source>
        <strain evidence="3">cv. Nipponbare</strain>
    </source>
</reference>
<feature type="compositionally biased region" description="Basic residues" evidence="1">
    <location>
        <begin position="28"/>
        <end position="39"/>
    </location>
</feature>
<dbReference type="InParanoid" id="A0A0P0XIS1"/>
<dbReference type="Gramene" id="Os09t0240350-00">
    <property type="protein sequence ID" value="Os09t0240350-00"/>
    <property type="gene ID" value="Os09g0240350"/>
</dbReference>
<evidence type="ECO:0000256" key="1">
    <source>
        <dbReference type="SAM" id="MobiDB-lite"/>
    </source>
</evidence>
<protein>
    <submittedName>
        <fullName evidence="2">Os09g0240350 protein</fullName>
    </submittedName>
</protein>
<proteinExistence type="predicted"/>
<dbReference type="EMBL" id="AP014965">
    <property type="protein sequence ID" value="BAT06984.1"/>
    <property type="molecule type" value="Genomic_DNA"/>
</dbReference>
<dbReference type="AlphaFoldDB" id="A0A0P0XIS1"/>
<dbReference type="Proteomes" id="UP000059680">
    <property type="component" value="Chromosome 9"/>
</dbReference>
<keyword evidence="3" id="KW-1185">Reference proteome</keyword>
<organism evidence="2 3">
    <name type="scientific">Oryza sativa subsp. japonica</name>
    <name type="common">Rice</name>
    <dbReference type="NCBI Taxonomy" id="39947"/>
    <lineage>
        <taxon>Eukaryota</taxon>
        <taxon>Viridiplantae</taxon>
        <taxon>Streptophyta</taxon>
        <taxon>Embryophyta</taxon>
        <taxon>Tracheophyta</taxon>
        <taxon>Spermatophyta</taxon>
        <taxon>Magnoliopsida</taxon>
        <taxon>Liliopsida</taxon>
        <taxon>Poales</taxon>
        <taxon>Poaceae</taxon>
        <taxon>BOP clade</taxon>
        <taxon>Oryzoideae</taxon>
        <taxon>Oryzeae</taxon>
        <taxon>Oryzinae</taxon>
        <taxon>Oryza</taxon>
        <taxon>Oryza sativa</taxon>
    </lineage>
</organism>
<evidence type="ECO:0000313" key="3">
    <source>
        <dbReference type="Proteomes" id="UP000059680"/>
    </source>
</evidence>
<evidence type="ECO:0000313" key="2">
    <source>
        <dbReference type="EMBL" id="BAT06984.1"/>
    </source>
</evidence>
<feature type="compositionally biased region" description="Low complexity" evidence="1">
    <location>
        <begin position="40"/>
        <end position="56"/>
    </location>
</feature>
<accession>A0A0P0XIS1</accession>
<reference evidence="3" key="1">
    <citation type="journal article" date="2005" name="Nature">
        <title>The map-based sequence of the rice genome.</title>
        <authorList>
            <consortium name="International rice genome sequencing project (IRGSP)"/>
            <person name="Matsumoto T."/>
            <person name="Wu J."/>
            <person name="Kanamori H."/>
            <person name="Katayose Y."/>
            <person name="Fujisawa M."/>
            <person name="Namiki N."/>
            <person name="Mizuno H."/>
            <person name="Yamamoto K."/>
            <person name="Antonio B.A."/>
            <person name="Baba T."/>
            <person name="Sakata K."/>
            <person name="Nagamura Y."/>
            <person name="Aoki H."/>
            <person name="Arikawa K."/>
            <person name="Arita K."/>
            <person name="Bito T."/>
            <person name="Chiden Y."/>
            <person name="Fujitsuka N."/>
            <person name="Fukunaka R."/>
            <person name="Hamada M."/>
            <person name="Harada C."/>
            <person name="Hayashi A."/>
            <person name="Hijishita S."/>
            <person name="Honda M."/>
            <person name="Hosokawa S."/>
            <person name="Ichikawa Y."/>
            <person name="Idonuma A."/>
            <person name="Iijima M."/>
            <person name="Ikeda M."/>
            <person name="Ikeno M."/>
            <person name="Ito K."/>
            <person name="Ito S."/>
            <person name="Ito T."/>
            <person name="Ito Y."/>
            <person name="Ito Y."/>
            <person name="Iwabuchi A."/>
            <person name="Kamiya K."/>
            <person name="Karasawa W."/>
            <person name="Kurita K."/>
            <person name="Katagiri S."/>
            <person name="Kikuta A."/>
            <person name="Kobayashi H."/>
            <person name="Kobayashi N."/>
            <person name="Machita K."/>
            <person name="Maehara T."/>
            <person name="Masukawa M."/>
            <person name="Mizubayashi T."/>
            <person name="Mukai Y."/>
            <person name="Nagasaki H."/>
            <person name="Nagata Y."/>
            <person name="Naito S."/>
            <person name="Nakashima M."/>
            <person name="Nakama Y."/>
            <person name="Nakamichi Y."/>
            <person name="Nakamura M."/>
            <person name="Meguro A."/>
            <person name="Negishi M."/>
            <person name="Ohta I."/>
            <person name="Ohta T."/>
            <person name="Okamoto M."/>
            <person name="Ono N."/>
            <person name="Saji S."/>
            <person name="Sakaguchi M."/>
            <person name="Sakai K."/>
            <person name="Shibata M."/>
            <person name="Shimokawa T."/>
            <person name="Song J."/>
            <person name="Takazaki Y."/>
            <person name="Terasawa K."/>
            <person name="Tsugane M."/>
            <person name="Tsuji K."/>
            <person name="Ueda S."/>
            <person name="Waki K."/>
            <person name="Yamagata H."/>
            <person name="Yamamoto M."/>
            <person name="Yamamoto S."/>
            <person name="Yamane H."/>
            <person name="Yoshiki S."/>
            <person name="Yoshihara R."/>
            <person name="Yukawa K."/>
            <person name="Zhong H."/>
            <person name="Yano M."/>
            <person name="Yuan Q."/>
            <person name="Ouyang S."/>
            <person name="Liu J."/>
            <person name="Jones K.M."/>
            <person name="Gansberger K."/>
            <person name="Moffat K."/>
            <person name="Hill J."/>
            <person name="Bera J."/>
            <person name="Fadrosh D."/>
            <person name="Jin S."/>
            <person name="Johri S."/>
            <person name="Kim M."/>
            <person name="Overton L."/>
            <person name="Reardon M."/>
            <person name="Tsitrin T."/>
            <person name="Vuong H."/>
            <person name="Weaver B."/>
            <person name="Ciecko A."/>
            <person name="Tallon L."/>
            <person name="Jackson J."/>
            <person name="Pai G."/>
            <person name="Aken S.V."/>
            <person name="Utterback T."/>
            <person name="Reidmuller S."/>
            <person name="Feldblyum T."/>
            <person name="Hsiao J."/>
            <person name="Zismann V."/>
            <person name="Iobst S."/>
            <person name="de Vazeille A.R."/>
            <person name="Buell C.R."/>
            <person name="Ying K."/>
            <person name="Li Y."/>
            <person name="Lu T."/>
            <person name="Huang Y."/>
            <person name="Zhao Q."/>
            <person name="Feng Q."/>
            <person name="Zhang L."/>
            <person name="Zhu J."/>
            <person name="Weng Q."/>
            <person name="Mu J."/>
            <person name="Lu Y."/>
            <person name="Fan D."/>
            <person name="Liu Y."/>
            <person name="Guan J."/>
            <person name="Zhang Y."/>
            <person name="Yu S."/>
            <person name="Liu X."/>
            <person name="Zhang Y."/>
            <person name="Hong G."/>
            <person name="Han B."/>
            <person name="Choisne N."/>
            <person name="Demange N."/>
            <person name="Orjeda G."/>
            <person name="Samain S."/>
            <person name="Cattolico L."/>
            <person name="Pelletier E."/>
            <person name="Couloux A."/>
            <person name="Segurens B."/>
            <person name="Wincker P."/>
            <person name="D'Hont A."/>
            <person name="Scarpelli C."/>
            <person name="Weissenbach J."/>
            <person name="Salanoubat M."/>
            <person name="Quetier F."/>
            <person name="Yu Y."/>
            <person name="Kim H.R."/>
            <person name="Rambo T."/>
            <person name="Currie J."/>
            <person name="Collura K."/>
            <person name="Luo M."/>
            <person name="Yang T."/>
            <person name="Ammiraju J.S.S."/>
            <person name="Engler F."/>
            <person name="Soderlund C."/>
            <person name="Wing R.A."/>
            <person name="Palmer L.E."/>
            <person name="de la Bastide M."/>
            <person name="Spiegel L."/>
            <person name="Nascimento L."/>
            <person name="Zutavern T."/>
            <person name="O'Shaughnessy A."/>
            <person name="Dike S."/>
            <person name="Dedhia N."/>
            <person name="Preston R."/>
            <person name="Balija V."/>
            <person name="McCombie W.R."/>
            <person name="Chow T."/>
            <person name="Chen H."/>
            <person name="Chung M."/>
            <person name="Chen C."/>
            <person name="Shaw J."/>
            <person name="Wu H."/>
            <person name="Hsiao K."/>
            <person name="Chao Y."/>
            <person name="Chu M."/>
            <person name="Cheng C."/>
            <person name="Hour A."/>
            <person name="Lee P."/>
            <person name="Lin S."/>
            <person name="Lin Y."/>
            <person name="Liou J."/>
            <person name="Liu S."/>
            <person name="Hsing Y."/>
            <person name="Raghuvanshi S."/>
            <person name="Mohanty A."/>
            <person name="Bharti A.K."/>
            <person name="Gaur A."/>
            <person name="Gupta V."/>
            <person name="Kumar D."/>
            <person name="Ravi V."/>
            <person name="Vij S."/>
            <person name="Kapur A."/>
            <person name="Khurana P."/>
            <person name="Khurana P."/>
            <person name="Khurana J.P."/>
            <person name="Tyagi A.K."/>
            <person name="Gaikwad K."/>
            <person name="Singh A."/>
            <person name="Dalal V."/>
            <person name="Srivastava S."/>
            <person name="Dixit A."/>
            <person name="Pal A.K."/>
            <person name="Ghazi I.A."/>
            <person name="Yadav M."/>
            <person name="Pandit A."/>
            <person name="Bhargava A."/>
            <person name="Sureshbabu K."/>
            <person name="Batra K."/>
            <person name="Sharma T.R."/>
            <person name="Mohapatra T."/>
            <person name="Singh N.K."/>
            <person name="Messing J."/>
            <person name="Nelson A.B."/>
            <person name="Fuks G."/>
            <person name="Kavchok S."/>
            <person name="Keizer G."/>
            <person name="Linton E."/>
            <person name="Llaca V."/>
            <person name="Song R."/>
            <person name="Tanyolac B."/>
            <person name="Young S."/>
            <person name="Ho-Il K."/>
            <person name="Hahn J.H."/>
            <person name="Sangsakoo G."/>
            <person name="Vanavichit A."/>
            <person name="de Mattos Luiz.A.T."/>
            <person name="Zimmer P.D."/>
            <person name="Malone G."/>
            <person name="Dellagostin O."/>
            <person name="de Oliveira A.C."/>
            <person name="Bevan M."/>
            <person name="Bancroft I."/>
            <person name="Minx P."/>
            <person name="Cordum H."/>
            <person name="Wilson R."/>
            <person name="Cheng Z."/>
            <person name="Jin W."/>
            <person name="Jiang J."/>
            <person name="Leong S.A."/>
            <person name="Iwama H."/>
            <person name="Gojobori T."/>
            <person name="Itoh T."/>
            <person name="Niimura Y."/>
            <person name="Fujii Y."/>
            <person name="Habara T."/>
            <person name="Sakai H."/>
            <person name="Sato Y."/>
            <person name="Wilson G."/>
            <person name="Kumar K."/>
            <person name="McCouch S."/>
            <person name="Juretic N."/>
            <person name="Hoen D."/>
            <person name="Wright S."/>
            <person name="Bruskiewich R."/>
            <person name="Bureau T."/>
            <person name="Miyao A."/>
            <person name="Hirochika H."/>
            <person name="Nishikawa T."/>
            <person name="Kadowaki K."/>
            <person name="Sugiura M."/>
            <person name="Burr B."/>
            <person name="Sasaki T."/>
        </authorList>
    </citation>
    <scope>NUCLEOTIDE SEQUENCE [LARGE SCALE GENOMIC DNA]</scope>
    <source>
        <strain evidence="3">cv. Nipponbare</strain>
    </source>
</reference>
<feature type="non-terminal residue" evidence="2">
    <location>
        <position position="1"/>
    </location>
</feature>
<gene>
    <name evidence="2" type="ordered locus">Os09g0240350</name>
    <name evidence="2" type="ORF">OSNPB_090240350</name>
</gene>
<dbReference type="STRING" id="39947.A0A0P0XIS1"/>
<sequence length="118" mass="11904">TRFSNSLPSLSAYLPTVLPPFSASPSSRQRRRSSWRAHRSTGGALAAWLTGGAPATRGAADPAEATRGAADPAATTHGAVDPAEATRGAADPTAATRGGASPSGGDSRGGAVRRVRRR</sequence>
<name>A0A0P0XIS1_ORYSJ</name>
<reference evidence="2 3" key="3">
    <citation type="journal article" date="2013" name="Rice">
        <title>Improvement of the Oryza sativa Nipponbare reference genome using next generation sequence and optical map data.</title>
        <authorList>
            <person name="Kawahara Y."/>
            <person name="de la Bastide M."/>
            <person name="Hamilton J.P."/>
            <person name="Kanamori H."/>
            <person name="McCombie W.R."/>
            <person name="Ouyang S."/>
            <person name="Schwartz D.C."/>
            <person name="Tanaka T."/>
            <person name="Wu J."/>
            <person name="Zhou S."/>
            <person name="Childs K.L."/>
            <person name="Davidson R.M."/>
            <person name="Lin H."/>
            <person name="Quesada-Ocampo L."/>
            <person name="Vaillancourt B."/>
            <person name="Sakai H."/>
            <person name="Lee S.S."/>
            <person name="Kim J."/>
            <person name="Numa H."/>
            <person name="Itoh T."/>
            <person name="Buell C.R."/>
            <person name="Matsumoto T."/>
        </authorList>
    </citation>
    <scope>NUCLEOTIDE SEQUENCE [LARGE SCALE GENOMIC DNA]</scope>
    <source>
        <strain evidence="3">cv. Nipponbare</strain>
    </source>
</reference>
<dbReference type="PaxDb" id="39947-A0A0P0XIS1"/>
<feature type="region of interest" description="Disordered" evidence="1">
    <location>
        <begin position="1"/>
        <end position="118"/>
    </location>
</feature>